<name>A0A9D4W9Z5_PEA</name>
<dbReference type="Gramene" id="Psat06G0349600-T1">
    <property type="protein sequence ID" value="KAI5397698.1"/>
    <property type="gene ID" value="KIW84_063496"/>
</dbReference>
<organism evidence="2 3">
    <name type="scientific">Pisum sativum</name>
    <name type="common">Garden pea</name>
    <name type="synonym">Lathyrus oleraceus</name>
    <dbReference type="NCBI Taxonomy" id="3888"/>
    <lineage>
        <taxon>Eukaryota</taxon>
        <taxon>Viridiplantae</taxon>
        <taxon>Streptophyta</taxon>
        <taxon>Embryophyta</taxon>
        <taxon>Tracheophyta</taxon>
        <taxon>Spermatophyta</taxon>
        <taxon>Magnoliopsida</taxon>
        <taxon>eudicotyledons</taxon>
        <taxon>Gunneridae</taxon>
        <taxon>Pentapetalae</taxon>
        <taxon>rosids</taxon>
        <taxon>fabids</taxon>
        <taxon>Fabales</taxon>
        <taxon>Fabaceae</taxon>
        <taxon>Papilionoideae</taxon>
        <taxon>50 kb inversion clade</taxon>
        <taxon>NPAAA clade</taxon>
        <taxon>Hologalegina</taxon>
        <taxon>IRL clade</taxon>
        <taxon>Fabeae</taxon>
        <taxon>Lathyrus</taxon>
    </lineage>
</organism>
<feature type="region of interest" description="Disordered" evidence="1">
    <location>
        <begin position="113"/>
        <end position="138"/>
    </location>
</feature>
<comment type="caution">
    <text evidence="2">The sequence shown here is derived from an EMBL/GenBank/DDBJ whole genome shotgun (WGS) entry which is preliminary data.</text>
</comment>
<reference evidence="2 3" key="1">
    <citation type="journal article" date="2022" name="Nat. Genet.">
        <title>Improved pea reference genome and pan-genome highlight genomic features and evolutionary characteristics.</title>
        <authorList>
            <person name="Yang T."/>
            <person name="Liu R."/>
            <person name="Luo Y."/>
            <person name="Hu S."/>
            <person name="Wang D."/>
            <person name="Wang C."/>
            <person name="Pandey M.K."/>
            <person name="Ge S."/>
            <person name="Xu Q."/>
            <person name="Li N."/>
            <person name="Li G."/>
            <person name="Huang Y."/>
            <person name="Saxena R.K."/>
            <person name="Ji Y."/>
            <person name="Li M."/>
            <person name="Yan X."/>
            <person name="He Y."/>
            <person name="Liu Y."/>
            <person name="Wang X."/>
            <person name="Xiang C."/>
            <person name="Varshney R.K."/>
            <person name="Ding H."/>
            <person name="Gao S."/>
            <person name="Zong X."/>
        </authorList>
    </citation>
    <scope>NUCLEOTIDE SEQUENCE [LARGE SCALE GENOMIC DNA]</scope>
    <source>
        <strain evidence="2 3">cv. Zhongwan 6</strain>
    </source>
</reference>
<gene>
    <name evidence="2" type="ORF">KIW84_063496</name>
</gene>
<keyword evidence="3" id="KW-1185">Reference proteome</keyword>
<sequence>MEDEEERKGNAIENDEYVGVEFSEEEFDERKLVDYLRLSIEPHEKSYTLCWTSGGKKSSFLVMTHSEKGLDEAVKETKFFYQVVGKGLMNGVKEETITPEEVIGILEDFNSRRPPMKKTITNPPMKKTMRNSPSELKQRKVGNGEVKANPLFARGKCIKKKNLISIRVVGRKIRKSEEEEDKKVNDAEVKKSDEKKLVDIYVDDPEVKRTLSNWRLVKQVTQHKVEKIQNIREVARKNLDKIQNTACFNDNIDAMNEFYKLIGYSS</sequence>
<dbReference type="AlphaFoldDB" id="A0A9D4W9Z5"/>
<dbReference type="Proteomes" id="UP001058974">
    <property type="component" value="Chromosome 6"/>
</dbReference>
<evidence type="ECO:0000256" key="1">
    <source>
        <dbReference type="SAM" id="MobiDB-lite"/>
    </source>
</evidence>
<protein>
    <submittedName>
        <fullName evidence="2">Uncharacterized protein</fullName>
    </submittedName>
</protein>
<evidence type="ECO:0000313" key="2">
    <source>
        <dbReference type="EMBL" id="KAI5397698.1"/>
    </source>
</evidence>
<dbReference type="EMBL" id="JAMSHJ010000006">
    <property type="protein sequence ID" value="KAI5397698.1"/>
    <property type="molecule type" value="Genomic_DNA"/>
</dbReference>
<proteinExistence type="predicted"/>
<evidence type="ECO:0000313" key="3">
    <source>
        <dbReference type="Proteomes" id="UP001058974"/>
    </source>
</evidence>
<accession>A0A9D4W9Z5</accession>